<dbReference type="Proteomes" id="UP000177987">
    <property type="component" value="Unassembled WGS sequence"/>
</dbReference>
<dbReference type="Pfam" id="PF03690">
    <property type="entry name" value="MYG1_exonuc"/>
    <property type="match status" value="1"/>
</dbReference>
<comment type="caution">
    <text evidence="2">The sequence shown here is derived from an EMBL/GenBank/DDBJ whole genome shotgun (WGS) entry which is preliminary data.</text>
</comment>
<reference evidence="2 3" key="1">
    <citation type="journal article" date="2016" name="Nat. Commun.">
        <title>Thousands of microbial genomes shed light on interconnected biogeochemical processes in an aquifer system.</title>
        <authorList>
            <person name="Anantharaman K."/>
            <person name="Brown C.T."/>
            <person name="Hug L.A."/>
            <person name="Sharon I."/>
            <person name="Castelle C.J."/>
            <person name="Probst A.J."/>
            <person name="Thomas B.C."/>
            <person name="Singh A."/>
            <person name="Wilkins M.J."/>
            <person name="Karaoz U."/>
            <person name="Brodie E.L."/>
            <person name="Williams K.H."/>
            <person name="Hubbard S.S."/>
            <person name="Banfield J.F."/>
        </authorList>
    </citation>
    <scope>NUCLEOTIDE SEQUENCE [LARGE SCALE GENOMIC DNA]</scope>
</reference>
<sequence length="301" mass="33464">MNDENTKNLKKIVTHSGNFHTDEVFACATLALLNDGAVEIARSRDPEVWATGDYVVDVGGIYDPKIGRFDHHQMGGAGVRENGIPYSSIGLVWKEYGESLTHSAYAARMLDERLVQPIDAGDNGIETFSIIGAVAPLLIHDAISAFRPAWNEDRTEDEGFFEAFEMAKKMLAREIVRACAEEEGKHRAEEAYEKAEDKRIIVLEDHYPWYEALGSKSEPLYVVKPDRGNTGKWKVETVRSDVHAFKNRKDLPVSWAGKRDQELADASGVPDAIFCHNKRFIAVAGSREGALMLAKLAVESL</sequence>
<dbReference type="EMBL" id="MHUW01000019">
    <property type="protein sequence ID" value="OHA83303.1"/>
    <property type="molecule type" value="Genomic_DNA"/>
</dbReference>
<dbReference type="InterPro" id="IPR003226">
    <property type="entry name" value="MYG1_exonuclease"/>
</dbReference>
<dbReference type="STRING" id="1802727.A2937_04095"/>
<comment type="similarity">
    <text evidence="1">Belongs to the MYG1 family.</text>
</comment>
<proteinExistence type="inferred from homology"/>
<dbReference type="GO" id="GO:0005737">
    <property type="term" value="C:cytoplasm"/>
    <property type="evidence" value="ECO:0007669"/>
    <property type="project" value="TreeGrafter"/>
</dbReference>
<protein>
    <recommendedName>
        <fullName evidence="4">Metal-dependent hydrolase</fullName>
    </recommendedName>
</protein>
<dbReference type="AlphaFoldDB" id="A0A1G2SE16"/>
<evidence type="ECO:0008006" key="4">
    <source>
        <dbReference type="Google" id="ProtNLM"/>
    </source>
</evidence>
<dbReference type="PANTHER" id="PTHR11215">
    <property type="entry name" value="METAL DEPENDENT HYDROLASE - RELATED"/>
    <property type="match status" value="1"/>
</dbReference>
<name>A0A1G2SE16_9BACT</name>
<accession>A0A1G2SE16</accession>
<evidence type="ECO:0000313" key="3">
    <source>
        <dbReference type="Proteomes" id="UP000177987"/>
    </source>
</evidence>
<evidence type="ECO:0000313" key="2">
    <source>
        <dbReference type="EMBL" id="OHA83303.1"/>
    </source>
</evidence>
<organism evidence="2 3">
    <name type="scientific">Candidatus Yonathbacteria bacterium RIFCSPLOWO2_01_FULL_47_33b</name>
    <dbReference type="NCBI Taxonomy" id="1802727"/>
    <lineage>
        <taxon>Bacteria</taxon>
        <taxon>Candidatus Yonathiibacteriota</taxon>
    </lineage>
</organism>
<gene>
    <name evidence="2" type="ORF">A2937_04095</name>
</gene>
<dbReference type="PANTHER" id="PTHR11215:SF1">
    <property type="entry name" value="MYG1 EXONUCLEASE"/>
    <property type="match status" value="1"/>
</dbReference>
<evidence type="ECO:0000256" key="1">
    <source>
        <dbReference type="ARBA" id="ARBA00010105"/>
    </source>
</evidence>